<evidence type="ECO:0000259" key="8">
    <source>
        <dbReference type="PROSITE" id="PS51686"/>
    </source>
</evidence>
<dbReference type="Pfam" id="PF01189">
    <property type="entry name" value="Methyltr_RsmB-F"/>
    <property type="match status" value="1"/>
</dbReference>
<feature type="binding site" evidence="7">
    <location>
        <position position="131"/>
    </location>
    <ligand>
        <name>S-adenosyl-L-methionine</name>
        <dbReference type="ChEBI" id="CHEBI:59789"/>
    </ligand>
</feature>
<sequence length="447" mass="49000">MFPEGFLKRLEAQLGSEELAEFLAAAEHPRWVALRLNKLKTHTPPPLPQFGLSPVPWADSGYYYAPDTRPGLSPYHEAGLYYLQEASAMAPAGLLDVQPGMRVLDLCAAPGGKSSQLAALLDGQGLLVSNEIEPKRAVILSRNLERMAVANALVLNEHPRKLSERFVEYFDRILVDAPCSGEGMFRKEEAASTDWSVETVQMCAHRQGEILHSAAQMLRPGGRMVYSTCTFAPEENEGVIAAFLQAHPDFSLVSVDAPWFAPGRPDWVDAPPCGLEHTFRLWPHKLHGEGHFAAVLERQGDAAGQDQPLEPAIATPKELREFCDAAGVMLPQGKLISFGKNLWMVPEELPALKGIKVLRAGLELGQLLKNRFEPAHALALWLKETASQVDYSVDAPEIAAYLSGNTIPGTQTGWTLLKVDGLSLGWVKGSNGVLKNHFPKGLRRTLR</sequence>
<evidence type="ECO:0000256" key="6">
    <source>
        <dbReference type="ARBA" id="ARBA00022884"/>
    </source>
</evidence>
<dbReference type="CDD" id="cd02440">
    <property type="entry name" value="AdoMet_MTases"/>
    <property type="match status" value="1"/>
</dbReference>
<comment type="similarity">
    <text evidence="1 7">Belongs to the class I-like SAM-binding methyltransferase superfamily. RsmB/NOP family.</text>
</comment>
<dbReference type="EMBL" id="DVFO01000009">
    <property type="protein sequence ID" value="HIQ60157.1"/>
    <property type="molecule type" value="Genomic_DNA"/>
</dbReference>
<keyword evidence="4 7" id="KW-0808">Transferase</keyword>
<feature type="active site" description="Nucleophile" evidence="7">
    <location>
        <position position="229"/>
    </location>
</feature>
<reference evidence="9" key="2">
    <citation type="journal article" date="2021" name="PeerJ">
        <title>Extensive microbial diversity within the chicken gut microbiome revealed by metagenomics and culture.</title>
        <authorList>
            <person name="Gilroy R."/>
            <person name="Ravi A."/>
            <person name="Getino M."/>
            <person name="Pursley I."/>
            <person name="Horton D.L."/>
            <person name="Alikhan N.F."/>
            <person name="Baker D."/>
            <person name="Gharbi K."/>
            <person name="Hall N."/>
            <person name="Watson M."/>
            <person name="Adriaenssens E.M."/>
            <person name="Foster-Nyarko E."/>
            <person name="Jarju S."/>
            <person name="Secka A."/>
            <person name="Antonio M."/>
            <person name="Oren A."/>
            <person name="Chaudhuri R.R."/>
            <person name="La Ragione R."/>
            <person name="Hildebrand F."/>
            <person name="Pallen M.J."/>
        </authorList>
    </citation>
    <scope>NUCLEOTIDE SEQUENCE</scope>
    <source>
        <strain evidence="9">ChiGjej2B2-12916</strain>
    </source>
</reference>
<dbReference type="InterPro" id="IPR001678">
    <property type="entry name" value="MeTrfase_RsmB-F_NOP2_dom"/>
</dbReference>
<feature type="binding site" evidence="7">
    <location>
        <begin position="107"/>
        <end position="113"/>
    </location>
    <ligand>
        <name>S-adenosyl-L-methionine</name>
        <dbReference type="ChEBI" id="CHEBI:59789"/>
    </ligand>
</feature>
<dbReference type="GO" id="GO:0003723">
    <property type="term" value="F:RNA binding"/>
    <property type="evidence" value="ECO:0007669"/>
    <property type="project" value="UniProtKB-UniRule"/>
</dbReference>
<dbReference type="GO" id="GO:0001510">
    <property type="term" value="P:RNA methylation"/>
    <property type="evidence" value="ECO:0007669"/>
    <property type="project" value="InterPro"/>
</dbReference>
<dbReference type="Proteomes" id="UP000886879">
    <property type="component" value="Unassembled WGS sequence"/>
</dbReference>
<keyword evidence="5 7" id="KW-0949">S-adenosyl-L-methionine</keyword>
<keyword evidence="2" id="KW-0963">Cytoplasm</keyword>
<dbReference type="Gene3D" id="3.30.70.1170">
    <property type="entry name" value="Sun protein, domain 3"/>
    <property type="match status" value="1"/>
</dbReference>
<dbReference type="InterPro" id="IPR018314">
    <property type="entry name" value="RsmB/NOL1/NOP2-like_CS"/>
</dbReference>
<evidence type="ECO:0000313" key="9">
    <source>
        <dbReference type="EMBL" id="HIQ60157.1"/>
    </source>
</evidence>
<reference evidence="9" key="1">
    <citation type="submission" date="2020-10" db="EMBL/GenBank/DDBJ databases">
        <authorList>
            <person name="Gilroy R."/>
        </authorList>
    </citation>
    <scope>NUCLEOTIDE SEQUENCE</scope>
    <source>
        <strain evidence="9">ChiGjej2B2-12916</strain>
    </source>
</reference>
<gene>
    <name evidence="9" type="ORF">IAD31_00940</name>
</gene>
<dbReference type="CDD" id="cd21147">
    <property type="entry name" value="RsmF_methylt_CTD1"/>
    <property type="match status" value="1"/>
</dbReference>
<dbReference type="PRINTS" id="PR02008">
    <property type="entry name" value="RCMTFAMILY"/>
</dbReference>
<keyword evidence="3 7" id="KW-0489">Methyltransferase</keyword>
<comment type="caution">
    <text evidence="9">The sequence shown here is derived from an EMBL/GenBank/DDBJ whole genome shotgun (WGS) entry which is preliminary data.</text>
</comment>
<dbReference type="PANTHER" id="PTHR22807:SF30">
    <property type="entry name" value="28S RRNA (CYTOSINE(4447)-C(5))-METHYLTRANSFERASE-RELATED"/>
    <property type="match status" value="1"/>
</dbReference>
<evidence type="ECO:0000256" key="4">
    <source>
        <dbReference type="ARBA" id="ARBA00022679"/>
    </source>
</evidence>
<dbReference type="PANTHER" id="PTHR22807">
    <property type="entry name" value="NOP2 YEAST -RELATED NOL1/NOP2/FMU SUN DOMAIN-CONTAINING"/>
    <property type="match status" value="1"/>
</dbReference>
<name>A0A9D1CG39_9FIRM</name>
<accession>A0A9D1CG39</accession>
<dbReference type="Pfam" id="PF17126">
    <property type="entry name" value="RsmF_methylt_CI"/>
    <property type="match status" value="1"/>
</dbReference>
<dbReference type="AlphaFoldDB" id="A0A9D1CG39"/>
<dbReference type="InterPro" id="IPR031341">
    <property type="entry name" value="Methyltr_RsmF_N"/>
</dbReference>
<keyword evidence="6 7" id="KW-0694">RNA-binding</keyword>
<protein>
    <submittedName>
        <fullName evidence="9">RsmB/NOP family class I SAM-dependent RNA methyltransferase</fullName>
    </submittedName>
</protein>
<dbReference type="InterPro" id="IPR023267">
    <property type="entry name" value="RCMT"/>
</dbReference>
<evidence type="ECO:0000256" key="1">
    <source>
        <dbReference type="ARBA" id="ARBA00007494"/>
    </source>
</evidence>
<evidence type="ECO:0000256" key="3">
    <source>
        <dbReference type="ARBA" id="ARBA00022603"/>
    </source>
</evidence>
<dbReference type="PROSITE" id="PS51686">
    <property type="entry name" value="SAM_MT_RSMB_NOP"/>
    <property type="match status" value="1"/>
</dbReference>
<dbReference type="InterPro" id="IPR031340">
    <property type="entry name" value="RsmF_methylt_CI"/>
</dbReference>
<dbReference type="Gene3D" id="2.30.130.60">
    <property type="match status" value="1"/>
</dbReference>
<dbReference type="InterPro" id="IPR029063">
    <property type="entry name" value="SAM-dependent_MTases_sf"/>
</dbReference>
<dbReference type="Pfam" id="PF13636">
    <property type="entry name" value="Methyltranf_PUA"/>
    <property type="match status" value="1"/>
</dbReference>
<feature type="domain" description="SAM-dependent MTase RsmB/NOP-type" evidence="8">
    <location>
        <begin position="9"/>
        <end position="299"/>
    </location>
</feature>
<evidence type="ECO:0000256" key="7">
    <source>
        <dbReference type="PROSITE-ProRule" id="PRU01023"/>
    </source>
</evidence>
<dbReference type="Gene3D" id="3.40.50.150">
    <property type="entry name" value="Vaccinia Virus protein VP39"/>
    <property type="match status" value="1"/>
</dbReference>
<dbReference type="InterPro" id="IPR049560">
    <property type="entry name" value="MeTrfase_RsmB-F_NOP2_cat"/>
</dbReference>
<comment type="caution">
    <text evidence="7">Lacks conserved residue(s) required for the propagation of feature annotation.</text>
</comment>
<organism evidence="9 10">
    <name type="scientific">Candidatus Enterenecus faecium</name>
    <dbReference type="NCBI Taxonomy" id="2840780"/>
    <lineage>
        <taxon>Bacteria</taxon>
        <taxon>Bacillati</taxon>
        <taxon>Bacillota</taxon>
        <taxon>Clostridia</taxon>
        <taxon>Eubacteriales</taxon>
        <taxon>Candidatus Enterenecus</taxon>
    </lineage>
</organism>
<dbReference type="SUPFAM" id="SSF53335">
    <property type="entry name" value="S-adenosyl-L-methionine-dependent methyltransferases"/>
    <property type="match status" value="1"/>
</dbReference>
<dbReference type="GO" id="GO:0008173">
    <property type="term" value="F:RNA methyltransferase activity"/>
    <property type="evidence" value="ECO:0007669"/>
    <property type="project" value="InterPro"/>
</dbReference>
<evidence type="ECO:0000313" key="10">
    <source>
        <dbReference type="Proteomes" id="UP000886879"/>
    </source>
</evidence>
<dbReference type="InterPro" id="IPR027391">
    <property type="entry name" value="Nol1_Nop2_Fmu_2"/>
</dbReference>
<evidence type="ECO:0000256" key="5">
    <source>
        <dbReference type="ARBA" id="ARBA00022691"/>
    </source>
</evidence>
<feature type="binding site" evidence="7">
    <location>
        <position position="176"/>
    </location>
    <ligand>
        <name>S-adenosyl-L-methionine</name>
        <dbReference type="ChEBI" id="CHEBI:59789"/>
    </ligand>
</feature>
<dbReference type="PROSITE" id="PS01153">
    <property type="entry name" value="NOL1_NOP2_SUN"/>
    <property type="match status" value="1"/>
</dbReference>
<dbReference type="Pfam" id="PF17125">
    <property type="entry name" value="Methyltr_RsmF_N"/>
    <property type="match status" value="1"/>
</dbReference>
<proteinExistence type="inferred from homology"/>
<evidence type="ECO:0000256" key="2">
    <source>
        <dbReference type="ARBA" id="ARBA00022490"/>
    </source>
</evidence>